<dbReference type="Proteomes" id="UP000280834">
    <property type="component" value="Unassembled WGS sequence"/>
</dbReference>
<dbReference type="EMBL" id="UZAG01016216">
    <property type="protein sequence ID" value="VDO26797.1"/>
    <property type="molecule type" value="Genomic_DNA"/>
</dbReference>
<reference evidence="2 3" key="2">
    <citation type="submission" date="2018-11" db="EMBL/GenBank/DDBJ databases">
        <authorList>
            <consortium name="Pathogen Informatics"/>
        </authorList>
    </citation>
    <scope>NUCLEOTIDE SEQUENCE [LARGE SCALE GENOMIC DNA]</scope>
</reference>
<keyword evidence="3" id="KW-1185">Reference proteome</keyword>
<reference evidence="4" key="1">
    <citation type="submission" date="2017-02" db="UniProtKB">
        <authorList>
            <consortium name="WormBaseParasite"/>
        </authorList>
    </citation>
    <scope>IDENTIFICATION</scope>
</reference>
<feature type="region of interest" description="Disordered" evidence="1">
    <location>
        <begin position="336"/>
        <end position="364"/>
    </location>
</feature>
<name>A0A0R3QQM4_9BILA</name>
<evidence type="ECO:0000256" key="1">
    <source>
        <dbReference type="SAM" id="MobiDB-lite"/>
    </source>
</evidence>
<dbReference type="WBParaSite" id="BTMF_0001000901-mRNA-1">
    <property type="protein sequence ID" value="BTMF_0001000901-mRNA-1"/>
    <property type="gene ID" value="BTMF_0001000901"/>
</dbReference>
<organism evidence="4">
    <name type="scientific">Brugia timori</name>
    <dbReference type="NCBI Taxonomy" id="42155"/>
    <lineage>
        <taxon>Eukaryota</taxon>
        <taxon>Metazoa</taxon>
        <taxon>Ecdysozoa</taxon>
        <taxon>Nematoda</taxon>
        <taxon>Chromadorea</taxon>
        <taxon>Rhabditida</taxon>
        <taxon>Spirurina</taxon>
        <taxon>Spiruromorpha</taxon>
        <taxon>Filarioidea</taxon>
        <taxon>Onchocercidae</taxon>
        <taxon>Brugia</taxon>
    </lineage>
</organism>
<evidence type="ECO:0000313" key="4">
    <source>
        <dbReference type="WBParaSite" id="BTMF_0001000901-mRNA-1"/>
    </source>
</evidence>
<dbReference type="AlphaFoldDB" id="A0A0R3QQM4"/>
<evidence type="ECO:0000313" key="3">
    <source>
        <dbReference type="Proteomes" id="UP000280834"/>
    </source>
</evidence>
<feature type="compositionally biased region" description="Low complexity" evidence="1">
    <location>
        <begin position="10"/>
        <end position="38"/>
    </location>
</feature>
<feature type="region of interest" description="Disordered" evidence="1">
    <location>
        <begin position="1"/>
        <end position="40"/>
    </location>
</feature>
<feature type="region of interest" description="Disordered" evidence="1">
    <location>
        <begin position="409"/>
        <end position="446"/>
    </location>
</feature>
<sequence>MPKSTDIGRHSAATAAGPAAGRPSRPANPRPASAGASRGLHSDRCVSQCGLRAENRGGLCRKTRTQAVHQPDLCALDLPVAAAAAQLLHHLEEVQQRPGHAWVREGEQASMGVDRDATAVGDLPIGHEAAALPLRAEAQVLEHHDHRAGEAVVDTGHVDVARADACHCIGLRARLHRAGGGERRHQEDVLVGVALPAAEDVDGLAREVADPVAGRDDEGRSPVGDERTVELVVRRRHPAGAQHVVDGDRLRHLRARRAHRMLAMNDGDLGELLGGGPKLLHVAMCRHREGIRNGNAERHLVLLVTALGHRAQRQVGRQAGQQAVGTQHEHVVRKAAADGGGGDVEHRGRSGAGHLQGVRKRGRDAEVLAERDAEAVKRRGESGARQHAVDRASLDARVRERGLRRIACQGQDAAARHAADGRPASPDDGRPTPEASHARRRAAGRN</sequence>
<proteinExistence type="predicted"/>
<gene>
    <name evidence="2" type="ORF">BTMF_LOCUS8060</name>
</gene>
<evidence type="ECO:0000313" key="2">
    <source>
        <dbReference type="EMBL" id="VDO26797.1"/>
    </source>
</evidence>
<accession>A0A0R3QQM4</accession>
<feature type="compositionally biased region" description="Basic and acidic residues" evidence="1">
    <location>
        <begin position="414"/>
        <end position="431"/>
    </location>
</feature>
<protein>
    <submittedName>
        <fullName evidence="4">LigA</fullName>
    </submittedName>
</protein>